<evidence type="ECO:0000313" key="1">
    <source>
        <dbReference type="EMBL" id="KYD11741.1"/>
    </source>
</evidence>
<name>A0A150LH98_9BACL</name>
<protein>
    <submittedName>
        <fullName evidence="1">Uncharacterized protein</fullName>
    </submittedName>
</protein>
<gene>
    <name evidence="1" type="ORF">B4119_0007</name>
</gene>
<dbReference type="EMBL" id="LQYS01000071">
    <property type="protein sequence ID" value="KYD11741.1"/>
    <property type="molecule type" value="Genomic_DNA"/>
</dbReference>
<sequence length="40" mass="4666">MENYSMEALSVSRFAGFENEMELNKLNMERLGERFPPKLG</sequence>
<dbReference type="Proteomes" id="UP000075455">
    <property type="component" value="Unassembled WGS sequence"/>
</dbReference>
<proteinExistence type="predicted"/>
<dbReference type="AlphaFoldDB" id="A0A150LH98"/>
<accession>A0A150LH98</accession>
<comment type="caution">
    <text evidence="1">The sequence shown here is derived from an EMBL/GenBank/DDBJ whole genome shotgun (WGS) entry which is preliminary data.</text>
</comment>
<evidence type="ECO:0000313" key="2">
    <source>
        <dbReference type="Proteomes" id="UP000075455"/>
    </source>
</evidence>
<organism evidence="1 2">
    <name type="scientific">Saccharococcus caldoxylosilyticus</name>
    <dbReference type="NCBI Taxonomy" id="81408"/>
    <lineage>
        <taxon>Bacteria</taxon>
        <taxon>Bacillati</taxon>
        <taxon>Bacillota</taxon>
        <taxon>Bacilli</taxon>
        <taxon>Bacillales</taxon>
        <taxon>Anoxybacillaceae</taxon>
        <taxon>Saccharococcus</taxon>
    </lineage>
</organism>
<reference evidence="1 2" key="1">
    <citation type="submission" date="2016-01" db="EMBL/GenBank/DDBJ databases">
        <title>Draft Genome Sequences of Seven Thermophilic Sporeformers Isolated from Foods.</title>
        <authorList>
            <person name="Berendsen E.M."/>
            <person name="Wells-Bennik M.H."/>
            <person name="Krawcyk A.O."/>
            <person name="De Jong A."/>
            <person name="Holsappel S."/>
            <person name="Eijlander R.T."/>
            <person name="Kuipers O.P."/>
        </authorList>
    </citation>
    <scope>NUCLEOTIDE SEQUENCE [LARGE SCALE GENOMIC DNA]</scope>
    <source>
        <strain evidence="1 2">B4119</strain>
    </source>
</reference>